<organism evidence="2 3">
    <name type="scientific">Triticum urartu</name>
    <name type="common">Red wild einkorn</name>
    <name type="synonym">Crithodium urartu</name>
    <dbReference type="NCBI Taxonomy" id="4572"/>
    <lineage>
        <taxon>Eukaryota</taxon>
        <taxon>Viridiplantae</taxon>
        <taxon>Streptophyta</taxon>
        <taxon>Embryophyta</taxon>
        <taxon>Tracheophyta</taxon>
        <taxon>Spermatophyta</taxon>
        <taxon>Magnoliopsida</taxon>
        <taxon>Liliopsida</taxon>
        <taxon>Poales</taxon>
        <taxon>Poaceae</taxon>
        <taxon>BOP clade</taxon>
        <taxon>Pooideae</taxon>
        <taxon>Triticodae</taxon>
        <taxon>Triticeae</taxon>
        <taxon>Triticinae</taxon>
        <taxon>Triticum</taxon>
    </lineage>
</organism>
<dbReference type="Gramene" id="TuG1812G0100001628.01.T01">
    <property type="protein sequence ID" value="TuG1812G0100001628.01.T01"/>
    <property type="gene ID" value="TuG1812G0100001628.01"/>
</dbReference>
<reference evidence="2" key="2">
    <citation type="submission" date="2018-03" db="EMBL/GenBank/DDBJ databases">
        <title>The Triticum urartu genome reveals the dynamic nature of wheat genome evolution.</title>
        <authorList>
            <person name="Ling H."/>
            <person name="Ma B."/>
            <person name="Shi X."/>
            <person name="Liu H."/>
            <person name="Dong L."/>
            <person name="Sun H."/>
            <person name="Cao Y."/>
            <person name="Gao Q."/>
            <person name="Zheng S."/>
            <person name="Li Y."/>
            <person name="Yu Y."/>
            <person name="Du H."/>
            <person name="Qi M."/>
            <person name="Li Y."/>
            <person name="Yu H."/>
            <person name="Cui Y."/>
            <person name="Wang N."/>
            <person name="Chen C."/>
            <person name="Wu H."/>
            <person name="Zhao Y."/>
            <person name="Zhang J."/>
            <person name="Li Y."/>
            <person name="Zhou W."/>
            <person name="Zhang B."/>
            <person name="Hu W."/>
            <person name="Eijk M."/>
            <person name="Tang J."/>
            <person name="Witsenboer H."/>
            <person name="Zhao S."/>
            <person name="Li Z."/>
            <person name="Zhang A."/>
            <person name="Wang D."/>
            <person name="Liang C."/>
        </authorList>
    </citation>
    <scope>NUCLEOTIDE SEQUENCE [LARGE SCALE GENOMIC DNA]</scope>
    <source>
        <strain evidence="2">cv. G1812</strain>
    </source>
</reference>
<name>A0A8R7JYN1_TRIUA</name>
<evidence type="ECO:0000313" key="2">
    <source>
        <dbReference type="EnsemblPlants" id="TuG1812G0100001628.01.T01"/>
    </source>
</evidence>
<reference evidence="3" key="1">
    <citation type="journal article" date="2013" name="Nature">
        <title>Draft genome of the wheat A-genome progenitor Triticum urartu.</title>
        <authorList>
            <person name="Ling H.Q."/>
            <person name="Zhao S."/>
            <person name="Liu D."/>
            <person name="Wang J."/>
            <person name="Sun H."/>
            <person name="Zhang C."/>
            <person name="Fan H."/>
            <person name="Li D."/>
            <person name="Dong L."/>
            <person name="Tao Y."/>
            <person name="Gao C."/>
            <person name="Wu H."/>
            <person name="Li Y."/>
            <person name="Cui Y."/>
            <person name="Guo X."/>
            <person name="Zheng S."/>
            <person name="Wang B."/>
            <person name="Yu K."/>
            <person name="Liang Q."/>
            <person name="Yang W."/>
            <person name="Lou X."/>
            <person name="Chen J."/>
            <person name="Feng M."/>
            <person name="Jian J."/>
            <person name="Zhang X."/>
            <person name="Luo G."/>
            <person name="Jiang Y."/>
            <person name="Liu J."/>
            <person name="Wang Z."/>
            <person name="Sha Y."/>
            <person name="Zhang B."/>
            <person name="Wu H."/>
            <person name="Tang D."/>
            <person name="Shen Q."/>
            <person name="Xue P."/>
            <person name="Zou S."/>
            <person name="Wang X."/>
            <person name="Liu X."/>
            <person name="Wang F."/>
            <person name="Yang Y."/>
            <person name="An X."/>
            <person name="Dong Z."/>
            <person name="Zhang K."/>
            <person name="Zhang X."/>
            <person name="Luo M.C."/>
            <person name="Dvorak J."/>
            <person name="Tong Y."/>
            <person name="Wang J."/>
            <person name="Yang H."/>
            <person name="Li Z."/>
            <person name="Wang D."/>
            <person name="Zhang A."/>
            <person name="Wang J."/>
        </authorList>
    </citation>
    <scope>NUCLEOTIDE SEQUENCE</scope>
    <source>
        <strain evidence="3">cv. G1812</strain>
    </source>
</reference>
<feature type="compositionally biased region" description="Basic residues" evidence="1">
    <location>
        <begin position="63"/>
        <end position="75"/>
    </location>
</feature>
<dbReference type="EnsemblPlants" id="TuG1812G0100001628.01.T01">
    <property type="protein sequence ID" value="TuG1812G0100001628.01.T01"/>
    <property type="gene ID" value="TuG1812G0100001628.01"/>
</dbReference>
<protein>
    <submittedName>
        <fullName evidence="2">Uncharacterized protein</fullName>
    </submittedName>
</protein>
<feature type="region of interest" description="Disordered" evidence="1">
    <location>
        <begin position="54"/>
        <end position="75"/>
    </location>
</feature>
<evidence type="ECO:0000256" key="1">
    <source>
        <dbReference type="SAM" id="MobiDB-lite"/>
    </source>
</evidence>
<dbReference type="Proteomes" id="UP000015106">
    <property type="component" value="Chromosome 1"/>
</dbReference>
<reference evidence="2" key="3">
    <citation type="submission" date="2022-06" db="UniProtKB">
        <authorList>
            <consortium name="EnsemblPlants"/>
        </authorList>
    </citation>
    <scope>IDENTIFICATION</scope>
</reference>
<sequence length="302" mass="32699">MPRLHEPHVKLRHELLVRHAFLVRLAHHHHRDVVIIVARVVGACRHCRSHLGGGVHARSWKEPRHRHAHRRVGRQPRRVRHSLPVVWSAEEQSHHVVRWAESSALGSTAPEAALNEDPDGARRSLQDPLVELPPALAAAHHPPVVALLLVERHGDQGRVCVLDAIAHVGVHGDKAGDGRHLTHCDNGIVCEAVDHGDHLVDLPGVAPPAVVVIGAALGVVEMCDGVLARGHELDEVKEVYGHRRVALGDFGQREHGMDAPGAVDAQEDPKLLVQLEVLEAVRAVLEGAALLADDGGGCRPGH</sequence>
<evidence type="ECO:0000313" key="3">
    <source>
        <dbReference type="Proteomes" id="UP000015106"/>
    </source>
</evidence>
<keyword evidence="3" id="KW-1185">Reference proteome</keyword>
<accession>A0A8R7JYN1</accession>
<proteinExistence type="predicted"/>
<dbReference type="AlphaFoldDB" id="A0A8R7JYN1"/>